<dbReference type="PANTHER" id="PTHR43553">
    <property type="entry name" value="HEAVY METAL TRANSPORTER"/>
    <property type="match status" value="1"/>
</dbReference>
<dbReference type="Gene3D" id="3.40.50.300">
    <property type="entry name" value="P-loop containing nucleotide triphosphate hydrolases"/>
    <property type="match status" value="1"/>
</dbReference>
<dbReference type="InterPro" id="IPR003439">
    <property type="entry name" value="ABC_transporter-like_ATP-bd"/>
</dbReference>
<feature type="non-terminal residue" evidence="6">
    <location>
        <position position="106"/>
    </location>
</feature>
<feature type="domain" description="ABC transporter" evidence="5">
    <location>
        <begin position="34"/>
        <end position="102"/>
    </location>
</feature>
<dbReference type="GO" id="GO:0005524">
    <property type="term" value="F:ATP binding"/>
    <property type="evidence" value="ECO:0007669"/>
    <property type="project" value="UniProtKB-KW"/>
</dbReference>
<evidence type="ECO:0000256" key="2">
    <source>
        <dbReference type="ARBA" id="ARBA00022448"/>
    </source>
</evidence>
<organism evidence="6 7">
    <name type="scientific">Pelotomaculum thermopropionicum</name>
    <dbReference type="NCBI Taxonomy" id="110500"/>
    <lineage>
        <taxon>Bacteria</taxon>
        <taxon>Bacillati</taxon>
        <taxon>Bacillota</taxon>
        <taxon>Clostridia</taxon>
        <taxon>Eubacteriales</taxon>
        <taxon>Desulfotomaculaceae</taxon>
        <taxon>Pelotomaculum</taxon>
    </lineage>
</organism>
<evidence type="ECO:0000256" key="1">
    <source>
        <dbReference type="ARBA" id="ARBA00005417"/>
    </source>
</evidence>
<evidence type="ECO:0000259" key="5">
    <source>
        <dbReference type="Pfam" id="PF00005"/>
    </source>
</evidence>
<reference evidence="7" key="1">
    <citation type="journal article" date="2015" name="MBio">
        <title>Genome-Resolved Metagenomic Analysis Reveals Roles for Candidate Phyla and Other Microbial Community Members in Biogeochemical Transformations in Oil Reservoirs.</title>
        <authorList>
            <person name="Hu P."/>
            <person name="Tom L."/>
            <person name="Singh A."/>
            <person name="Thomas B.C."/>
            <person name="Baker B.J."/>
            <person name="Piceno Y.M."/>
            <person name="Andersen G.L."/>
            <person name="Banfield J.F."/>
        </authorList>
    </citation>
    <scope>NUCLEOTIDE SEQUENCE [LARGE SCALE GENOMIC DNA]</scope>
</reference>
<evidence type="ECO:0000313" key="7">
    <source>
        <dbReference type="Proteomes" id="UP000054705"/>
    </source>
</evidence>
<proteinExistence type="inferred from homology"/>
<dbReference type="EMBL" id="LGGS01000035">
    <property type="protein sequence ID" value="KUK83346.1"/>
    <property type="molecule type" value="Genomic_DNA"/>
</dbReference>
<comment type="similarity">
    <text evidence="1">Belongs to the ABC transporter superfamily.</text>
</comment>
<evidence type="ECO:0000313" key="6">
    <source>
        <dbReference type="EMBL" id="KUK83346.1"/>
    </source>
</evidence>
<evidence type="ECO:0000256" key="4">
    <source>
        <dbReference type="ARBA" id="ARBA00022840"/>
    </source>
</evidence>
<keyword evidence="2" id="KW-0813">Transport</keyword>
<sequence length="106" mass="11399">MVHMTDGKQGGVFIEVKGLTHIYNRSGPGACRALTGIDLTVKKGEFLAVVGPNGSGKSTLVRHFNALLLPAEGTVRVGGLDTARPENIWWIRSLVGMVFQNPDNQI</sequence>
<dbReference type="AlphaFoldDB" id="A0A101HU53"/>
<dbReference type="PANTHER" id="PTHR43553:SF24">
    <property type="entry name" value="ENERGY-COUPLING FACTOR TRANSPORTER ATP-BINDING PROTEIN ECFA1"/>
    <property type="match status" value="1"/>
</dbReference>
<comment type="caution">
    <text evidence="6">The sequence shown here is derived from an EMBL/GenBank/DDBJ whole genome shotgun (WGS) entry which is preliminary data.</text>
</comment>
<gene>
    <name evidence="6" type="ORF">XD97_0210</name>
</gene>
<accession>A0A101HU53</accession>
<name>A0A101HU53_9FIRM</name>
<dbReference type="GO" id="GO:0042626">
    <property type="term" value="F:ATPase-coupled transmembrane transporter activity"/>
    <property type="evidence" value="ECO:0007669"/>
    <property type="project" value="TreeGrafter"/>
</dbReference>
<dbReference type="PATRIC" id="fig|110500.4.peg.461"/>
<keyword evidence="4" id="KW-0067">ATP-binding</keyword>
<dbReference type="GO" id="GO:0043190">
    <property type="term" value="C:ATP-binding cassette (ABC) transporter complex"/>
    <property type="evidence" value="ECO:0007669"/>
    <property type="project" value="TreeGrafter"/>
</dbReference>
<evidence type="ECO:0000256" key="3">
    <source>
        <dbReference type="ARBA" id="ARBA00022741"/>
    </source>
</evidence>
<dbReference type="Pfam" id="PF00005">
    <property type="entry name" value="ABC_tran"/>
    <property type="match status" value="1"/>
</dbReference>
<dbReference type="SUPFAM" id="SSF52540">
    <property type="entry name" value="P-loop containing nucleoside triphosphate hydrolases"/>
    <property type="match status" value="1"/>
</dbReference>
<keyword evidence="3" id="KW-0547">Nucleotide-binding</keyword>
<dbReference type="GO" id="GO:0016887">
    <property type="term" value="F:ATP hydrolysis activity"/>
    <property type="evidence" value="ECO:0007669"/>
    <property type="project" value="InterPro"/>
</dbReference>
<dbReference type="Proteomes" id="UP000054705">
    <property type="component" value="Unassembled WGS sequence"/>
</dbReference>
<protein>
    <submittedName>
        <fullName evidence="6">ABC-type cobalt transport system, ATPase component</fullName>
    </submittedName>
</protein>
<dbReference type="InterPro" id="IPR050095">
    <property type="entry name" value="ECF_ABC_transporter_ATP-bd"/>
</dbReference>
<dbReference type="InterPro" id="IPR027417">
    <property type="entry name" value="P-loop_NTPase"/>
</dbReference>